<reference evidence="2 3" key="1">
    <citation type="submission" date="2019-03" db="EMBL/GenBank/DDBJ databases">
        <title>Sequencing the genomes of 1000 actinobacteria strains.</title>
        <authorList>
            <person name="Klenk H.-P."/>
        </authorList>
    </citation>
    <scope>NUCLEOTIDE SEQUENCE [LARGE SCALE GENOMIC DNA]</scope>
    <source>
        <strain evidence="2 3">DSM 44969</strain>
    </source>
</reference>
<sequence length="331" mass="35189">MIQDAVVPPVRRRRRVLLAALAAVVVVLVAVLAGRDSSPVGHVTSAEGADRYRAAYDRAMADLPPPAAVLDVRTAFGVVRAYRFAGADPSATPLLLLPGTASGAPVFADNMPSLLALRDVWLVDLLGEPGMSVQDRPITTDADKAAWLDETLRGLPPQRFHLLGLSIGGWTAVNLVIHAPDAPVASLTLLDPVQVYGDIPLWTALRSVPAAVSWFPRSWRDGFNSYTAGGAPVQDVPVADMIEAGMSTYAMRLPQPSLVPEDRLRAIRVPVLAIVAGRSVMHDPATSITTAERVFGPENVRVYPDASHAINGEQPDRVAADVAAFLARIGS</sequence>
<dbReference type="GO" id="GO:0016020">
    <property type="term" value="C:membrane"/>
    <property type="evidence" value="ECO:0007669"/>
    <property type="project" value="TreeGrafter"/>
</dbReference>
<dbReference type="InterPro" id="IPR050266">
    <property type="entry name" value="AB_hydrolase_sf"/>
</dbReference>
<accession>A0A4R1HZ82</accession>
<dbReference type="AlphaFoldDB" id="A0A4R1HZ82"/>
<proteinExistence type="predicted"/>
<dbReference type="Pfam" id="PF00561">
    <property type="entry name" value="Abhydrolase_1"/>
    <property type="match status" value="1"/>
</dbReference>
<keyword evidence="3" id="KW-1185">Reference proteome</keyword>
<evidence type="ECO:0000313" key="3">
    <source>
        <dbReference type="Proteomes" id="UP000295560"/>
    </source>
</evidence>
<dbReference type="GO" id="GO:0003824">
    <property type="term" value="F:catalytic activity"/>
    <property type="evidence" value="ECO:0007669"/>
    <property type="project" value="UniProtKB-ARBA"/>
</dbReference>
<protein>
    <submittedName>
        <fullName evidence="2">Pimeloyl-ACP methyl ester carboxylesterase</fullName>
    </submittedName>
</protein>
<organism evidence="2 3">
    <name type="scientific">Pseudonocardia endophytica</name>
    <dbReference type="NCBI Taxonomy" id="401976"/>
    <lineage>
        <taxon>Bacteria</taxon>
        <taxon>Bacillati</taxon>
        <taxon>Actinomycetota</taxon>
        <taxon>Actinomycetes</taxon>
        <taxon>Pseudonocardiales</taxon>
        <taxon>Pseudonocardiaceae</taxon>
        <taxon>Pseudonocardia</taxon>
    </lineage>
</organism>
<comment type="caution">
    <text evidence="2">The sequence shown here is derived from an EMBL/GenBank/DDBJ whole genome shotgun (WGS) entry which is preliminary data.</text>
</comment>
<dbReference type="PANTHER" id="PTHR43798:SF33">
    <property type="entry name" value="HYDROLASE, PUTATIVE (AFU_ORTHOLOGUE AFUA_2G14860)-RELATED"/>
    <property type="match status" value="1"/>
</dbReference>
<dbReference type="InterPro" id="IPR000073">
    <property type="entry name" value="AB_hydrolase_1"/>
</dbReference>
<dbReference type="Gene3D" id="3.40.50.1820">
    <property type="entry name" value="alpha/beta hydrolase"/>
    <property type="match status" value="1"/>
</dbReference>
<dbReference type="RefSeq" id="WP_207908628.1">
    <property type="nucleotide sequence ID" value="NZ_SMFZ01000001.1"/>
</dbReference>
<name>A0A4R1HZ82_PSEEN</name>
<evidence type="ECO:0000259" key="1">
    <source>
        <dbReference type="Pfam" id="PF00561"/>
    </source>
</evidence>
<evidence type="ECO:0000313" key="2">
    <source>
        <dbReference type="EMBL" id="TCK26200.1"/>
    </source>
</evidence>
<dbReference type="SUPFAM" id="SSF53474">
    <property type="entry name" value="alpha/beta-Hydrolases"/>
    <property type="match status" value="1"/>
</dbReference>
<dbReference type="Proteomes" id="UP000295560">
    <property type="component" value="Unassembled WGS sequence"/>
</dbReference>
<dbReference type="InterPro" id="IPR029058">
    <property type="entry name" value="AB_hydrolase_fold"/>
</dbReference>
<dbReference type="PANTHER" id="PTHR43798">
    <property type="entry name" value="MONOACYLGLYCEROL LIPASE"/>
    <property type="match status" value="1"/>
</dbReference>
<dbReference type="EMBL" id="SMFZ01000001">
    <property type="protein sequence ID" value="TCK26200.1"/>
    <property type="molecule type" value="Genomic_DNA"/>
</dbReference>
<feature type="domain" description="AB hydrolase-1" evidence="1">
    <location>
        <begin position="93"/>
        <end position="196"/>
    </location>
</feature>
<gene>
    <name evidence="2" type="ORF">EV378_2029</name>
</gene>